<dbReference type="GO" id="GO:0016020">
    <property type="term" value="C:membrane"/>
    <property type="evidence" value="ECO:0007669"/>
    <property type="project" value="UniProtKB-SubCell"/>
</dbReference>
<feature type="transmembrane region" description="Helical" evidence="7">
    <location>
        <begin position="305"/>
        <end position="329"/>
    </location>
</feature>
<evidence type="ECO:0000313" key="9">
    <source>
        <dbReference type="Proteomes" id="UP000184389"/>
    </source>
</evidence>
<gene>
    <name evidence="8" type="ORF">SAMN02745180_00012</name>
</gene>
<feature type="transmembrane region" description="Helical" evidence="7">
    <location>
        <begin position="341"/>
        <end position="362"/>
    </location>
</feature>
<dbReference type="PROSITE" id="PS50267">
    <property type="entry name" value="NA_NEUROTRAN_SYMP_3"/>
    <property type="match status" value="1"/>
</dbReference>
<dbReference type="InterPro" id="IPR000175">
    <property type="entry name" value="Na/ntran_symport"/>
</dbReference>
<feature type="transmembrane region" description="Helical" evidence="7">
    <location>
        <begin position="382"/>
        <end position="401"/>
    </location>
</feature>
<evidence type="ECO:0000256" key="2">
    <source>
        <dbReference type="ARBA" id="ARBA00022448"/>
    </source>
</evidence>
<feature type="transmembrane region" description="Helical" evidence="7">
    <location>
        <begin position="142"/>
        <end position="160"/>
    </location>
</feature>
<feature type="transmembrane region" description="Helical" evidence="7">
    <location>
        <begin position="84"/>
        <end position="110"/>
    </location>
</feature>
<keyword evidence="9" id="KW-1185">Reference proteome</keyword>
<proteinExistence type="inferred from homology"/>
<evidence type="ECO:0000256" key="6">
    <source>
        <dbReference type="RuleBase" id="RU003732"/>
    </source>
</evidence>
<keyword evidence="2 6" id="KW-0813">Transport</keyword>
<evidence type="ECO:0000256" key="4">
    <source>
        <dbReference type="ARBA" id="ARBA00022989"/>
    </source>
</evidence>
<dbReference type="PANTHER" id="PTHR42948">
    <property type="entry name" value="TRANSPORTER"/>
    <property type="match status" value="1"/>
</dbReference>
<feature type="transmembrane region" description="Helical" evidence="7">
    <location>
        <begin position="12"/>
        <end position="33"/>
    </location>
</feature>
<keyword evidence="3 6" id="KW-0812">Transmembrane</keyword>
<reference evidence="8 9" key="1">
    <citation type="submission" date="2016-11" db="EMBL/GenBank/DDBJ databases">
        <authorList>
            <person name="Jaros S."/>
            <person name="Januszkiewicz K."/>
            <person name="Wedrychowicz H."/>
        </authorList>
    </citation>
    <scope>NUCLEOTIDE SEQUENCE [LARGE SCALE GENOMIC DNA]</scope>
    <source>
        <strain evidence="8 9">DSM 13106</strain>
    </source>
</reference>
<evidence type="ECO:0000313" key="8">
    <source>
        <dbReference type="EMBL" id="SHH31097.1"/>
    </source>
</evidence>
<keyword evidence="6" id="KW-0769">Symport</keyword>
<protein>
    <recommendedName>
        <fullName evidence="6">Transporter</fullName>
    </recommendedName>
</protein>
<dbReference type="SUPFAM" id="SSF161070">
    <property type="entry name" value="SNF-like"/>
    <property type="match status" value="1"/>
</dbReference>
<dbReference type="RefSeq" id="WP_072742503.1">
    <property type="nucleotide sequence ID" value="NZ_FQXR01000002.1"/>
</dbReference>
<dbReference type="CDD" id="cd10336">
    <property type="entry name" value="SLC6sbd_Tyt1-Like"/>
    <property type="match status" value="1"/>
</dbReference>
<evidence type="ECO:0000256" key="3">
    <source>
        <dbReference type="ARBA" id="ARBA00022692"/>
    </source>
</evidence>
<feature type="transmembrane region" description="Helical" evidence="7">
    <location>
        <begin position="39"/>
        <end position="63"/>
    </location>
</feature>
<dbReference type="InterPro" id="IPR047218">
    <property type="entry name" value="YocR/YhdH-like"/>
</dbReference>
<dbReference type="Proteomes" id="UP000184389">
    <property type="component" value="Unassembled WGS sequence"/>
</dbReference>
<dbReference type="Pfam" id="PF00209">
    <property type="entry name" value="SNF"/>
    <property type="match status" value="2"/>
</dbReference>
<feature type="transmembrane region" description="Helical" evidence="7">
    <location>
        <begin position="250"/>
        <end position="276"/>
    </location>
</feature>
<organism evidence="8 9">
    <name type="scientific">Sporanaerobacter acetigenes DSM 13106</name>
    <dbReference type="NCBI Taxonomy" id="1123281"/>
    <lineage>
        <taxon>Bacteria</taxon>
        <taxon>Bacillati</taxon>
        <taxon>Bacillota</taxon>
        <taxon>Tissierellia</taxon>
        <taxon>Tissierellales</taxon>
        <taxon>Sporanaerobacteraceae</taxon>
        <taxon>Sporanaerobacter</taxon>
    </lineage>
</organism>
<evidence type="ECO:0000256" key="7">
    <source>
        <dbReference type="SAM" id="Phobius"/>
    </source>
</evidence>
<keyword evidence="4 7" id="KW-1133">Transmembrane helix</keyword>
<feature type="transmembrane region" description="Helical" evidence="7">
    <location>
        <begin position="172"/>
        <end position="190"/>
    </location>
</feature>
<comment type="subcellular location">
    <subcellularLocation>
        <location evidence="1">Membrane</location>
        <topology evidence="1">Multi-pass membrane protein</topology>
    </subcellularLocation>
</comment>
<feature type="transmembrane region" description="Helical" evidence="7">
    <location>
        <begin position="217"/>
        <end position="238"/>
    </location>
</feature>
<comment type="similarity">
    <text evidence="6">Belongs to the sodium:neurotransmitter symporter (SNF) (TC 2.A.22) family.</text>
</comment>
<dbReference type="PRINTS" id="PR00176">
    <property type="entry name" value="NANEUSMPORT"/>
</dbReference>
<dbReference type="EMBL" id="FQXR01000002">
    <property type="protein sequence ID" value="SHH31097.1"/>
    <property type="molecule type" value="Genomic_DNA"/>
</dbReference>
<keyword evidence="5 7" id="KW-0472">Membrane</keyword>
<accession>A0A1M5RXK3</accession>
<dbReference type="PROSITE" id="PS00610">
    <property type="entry name" value="NA_NEUROTRAN_SYMP_1"/>
    <property type="match status" value="1"/>
</dbReference>
<dbReference type="InterPro" id="IPR037272">
    <property type="entry name" value="SNS_sf"/>
</dbReference>
<dbReference type="AlphaFoldDB" id="A0A1M5RXK3"/>
<dbReference type="GO" id="GO:0015293">
    <property type="term" value="F:symporter activity"/>
    <property type="evidence" value="ECO:0007669"/>
    <property type="project" value="UniProtKB-KW"/>
</dbReference>
<name>A0A1M5RXK3_9FIRM</name>
<sequence length="448" mass="49108">MKRDSFSSKFGVIAAAAGSAIGLGNIWRFPYIVGKNGGAAFLFVYLICIILIGTVIMISELSLGRKSQSNPFGAFKMLKSSSNWKYAGFLAIATSFIILSFYTIIAGWVFSYFCSSITGKLATIAPENLAPYFQNIASNTPVVLLFNLLIIGITAFIVISGVQDGIEKYSKILMPILFFTLVILIIRSVTLDGSIEGLEFLFKPDFSQLTTKSVLEALGHSFYSLSLGMGIIITYGSYTKNEENLVSLSLKVIAADTIIALMSGIVIFPAVFAYGFEPEIGPPLIFITLPAVFQEMPFGTIFETLFFLLVGIAAITSTISLLEVSVSFLTEEFNLSRKKATLLLSIGLFLLSIPSTLSFGAWSELKVFSLTLFDLFDYVASYIFLPVGGILTCIFVGWVWGTKNAFKEISSNGMYSFKGYNIYNIIIKYLAPIAIFIILLYSTNIIKL</sequence>
<feature type="transmembrane region" description="Helical" evidence="7">
    <location>
        <begin position="422"/>
        <end position="442"/>
    </location>
</feature>
<evidence type="ECO:0000256" key="5">
    <source>
        <dbReference type="ARBA" id="ARBA00023136"/>
    </source>
</evidence>
<dbReference type="OrthoDB" id="9762833at2"/>
<dbReference type="NCBIfam" id="NF037979">
    <property type="entry name" value="Na_transp"/>
    <property type="match status" value="1"/>
</dbReference>
<dbReference type="PANTHER" id="PTHR42948:SF1">
    <property type="entry name" value="TRANSPORTER"/>
    <property type="match status" value="1"/>
</dbReference>
<evidence type="ECO:0000256" key="1">
    <source>
        <dbReference type="ARBA" id="ARBA00004141"/>
    </source>
</evidence>